<protein>
    <submittedName>
        <fullName evidence="1">Uncharacterized protein</fullName>
    </submittedName>
</protein>
<feature type="non-terminal residue" evidence="1">
    <location>
        <position position="109"/>
    </location>
</feature>
<dbReference type="EMBL" id="MU001936">
    <property type="protein sequence ID" value="KAF2793233.1"/>
    <property type="molecule type" value="Genomic_DNA"/>
</dbReference>
<evidence type="ECO:0000313" key="1">
    <source>
        <dbReference type="EMBL" id="KAF2793233.1"/>
    </source>
</evidence>
<accession>A0A6A6XB49</accession>
<evidence type="ECO:0000313" key="2">
    <source>
        <dbReference type="Proteomes" id="UP000799757"/>
    </source>
</evidence>
<keyword evidence="2" id="KW-1185">Reference proteome</keyword>
<proteinExistence type="predicted"/>
<name>A0A6A6XB49_9PLEO</name>
<dbReference type="AlphaFoldDB" id="A0A6A6XB49"/>
<reference evidence="1" key="1">
    <citation type="journal article" date="2020" name="Stud. Mycol.">
        <title>101 Dothideomycetes genomes: a test case for predicting lifestyles and emergence of pathogens.</title>
        <authorList>
            <person name="Haridas S."/>
            <person name="Albert R."/>
            <person name="Binder M."/>
            <person name="Bloem J."/>
            <person name="Labutti K."/>
            <person name="Salamov A."/>
            <person name="Andreopoulos B."/>
            <person name="Baker S."/>
            <person name="Barry K."/>
            <person name="Bills G."/>
            <person name="Bluhm B."/>
            <person name="Cannon C."/>
            <person name="Castanera R."/>
            <person name="Culley D."/>
            <person name="Daum C."/>
            <person name="Ezra D."/>
            <person name="Gonzalez J."/>
            <person name="Henrissat B."/>
            <person name="Kuo A."/>
            <person name="Liang C."/>
            <person name="Lipzen A."/>
            <person name="Lutzoni F."/>
            <person name="Magnuson J."/>
            <person name="Mondo S."/>
            <person name="Nolan M."/>
            <person name="Ohm R."/>
            <person name="Pangilinan J."/>
            <person name="Park H.-J."/>
            <person name="Ramirez L."/>
            <person name="Alfaro M."/>
            <person name="Sun H."/>
            <person name="Tritt A."/>
            <person name="Yoshinaga Y."/>
            <person name="Zwiers L.-H."/>
            <person name="Turgeon B."/>
            <person name="Goodwin S."/>
            <person name="Spatafora J."/>
            <person name="Crous P."/>
            <person name="Grigoriev I."/>
        </authorList>
    </citation>
    <scope>NUCLEOTIDE SEQUENCE</scope>
    <source>
        <strain evidence="1">CBS 109.77</strain>
    </source>
</reference>
<dbReference type="Pfam" id="PF20174">
    <property type="entry name" value="DUF6540"/>
    <property type="match status" value="1"/>
</dbReference>
<sequence>MSYNVYLRETIGAPRNHHAIFVETELDRSGVIFQVVGNIQQGMAFDHKRAGPAEESESCLGLELIGTVKIANFGMIQPTVEIIPPPHKQFNGPTRTNPNVPLRRCQEWT</sequence>
<organism evidence="1 2">
    <name type="scientific">Melanomma pulvis-pyrius CBS 109.77</name>
    <dbReference type="NCBI Taxonomy" id="1314802"/>
    <lineage>
        <taxon>Eukaryota</taxon>
        <taxon>Fungi</taxon>
        <taxon>Dikarya</taxon>
        <taxon>Ascomycota</taxon>
        <taxon>Pezizomycotina</taxon>
        <taxon>Dothideomycetes</taxon>
        <taxon>Pleosporomycetidae</taxon>
        <taxon>Pleosporales</taxon>
        <taxon>Melanommataceae</taxon>
        <taxon>Melanomma</taxon>
    </lineage>
</organism>
<gene>
    <name evidence="1" type="ORF">K505DRAFT_188797</name>
</gene>
<dbReference type="Proteomes" id="UP000799757">
    <property type="component" value="Unassembled WGS sequence"/>
</dbReference>
<dbReference type="InterPro" id="IPR046670">
    <property type="entry name" value="DUF6540"/>
</dbReference>
<dbReference type="OrthoDB" id="4135672at2759"/>